<dbReference type="Proteomes" id="UP001178507">
    <property type="component" value="Unassembled WGS sequence"/>
</dbReference>
<dbReference type="SUPFAM" id="SSF48452">
    <property type="entry name" value="TPR-like"/>
    <property type="match status" value="1"/>
</dbReference>
<feature type="region of interest" description="Disordered" evidence="4">
    <location>
        <begin position="32"/>
        <end position="57"/>
    </location>
</feature>
<feature type="repeat" description="PPR" evidence="3">
    <location>
        <begin position="197"/>
        <end position="231"/>
    </location>
</feature>
<dbReference type="PROSITE" id="PS50088">
    <property type="entry name" value="ANK_REPEAT"/>
    <property type="match status" value="3"/>
</dbReference>
<dbReference type="InterPro" id="IPR011990">
    <property type="entry name" value="TPR-like_helical_dom_sf"/>
</dbReference>
<dbReference type="InterPro" id="IPR002885">
    <property type="entry name" value="PPR_rpt"/>
</dbReference>
<feature type="repeat" description="ANK" evidence="2">
    <location>
        <begin position="888"/>
        <end position="920"/>
    </location>
</feature>
<keyword evidence="1" id="KW-0677">Repeat</keyword>
<dbReference type="GO" id="GO:0003723">
    <property type="term" value="F:RNA binding"/>
    <property type="evidence" value="ECO:0007669"/>
    <property type="project" value="InterPro"/>
</dbReference>
<dbReference type="InterPro" id="IPR020103">
    <property type="entry name" value="PsdUridine_synth_cat_dom_sf"/>
</dbReference>
<evidence type="ECO:0000259" key="5">
    <source>
        <dbReference type="Pfam" id="PF00849"/>
    </source>
</evidence>
<dbReference type="PROSITE" id="PS01129">
    <property type="entry name" value="PSI_RLU"/>
    <property type="match status" value="1"/>
</dbReference>
<protein>
    <recommendedName>
        <fullName evidence="5">Pseudouridine synthase RsuA/RluA-like domain-containing protein</fullName>
    </recommendedName>
</protein>
<reference evidence="6" key="1">
    <citation type="submission" date="2023-08" db="EMBL/GenBank/DDBJ databases">
        <authorList>
            <person name="Chen Y."/>
            <person name="Shah S."/>
            <person name="Dougan E. K."/>
            <person name="Thang M."/>
            <person name="Chan C."/>
        </authorList>
    </citation>
    <scope>NUCLEOTIDE SEQUENCE</scope>
</reference>
<sequence>MPAQPSLILRQPQPLDVAAIEDDERLNAIVDSATSEGRTTPRLGHSLEGSPQDALQDSDDSALAALMGKPSAQHLTGSVKTGGVLARLGDDMRLTGLLGPTEAGREATAYLRSCDGTQLRSTLALMKEHRCELDAFQCSAALTAYRVAKMWQEALDLFSMEPMALQSTVCCNSALGAWALGSHWSEALELLGRCRGDVVSCSCALSACAKAHAWQAALALMQEMMAKELQADEVCYNTLIAACGRGGQWLLALEALQELMQKMHPSNASFSSAISACEKAFRWEQALVLLEAQPRPQLSAVNAAISACEKCSRWQEALLLFEGMPRRQLSPDRISFNAVLRALPWRLSLSLLAQMPLSRVDPDGATLNTVISVCEKALQWQVVLELLQLRGRSSQNATDLHHEAWRLARQPPTARAARAARALARSCRGRAKALGPKELVSLLRSFASMLVTDHHLLAEAEEALADKLGGGVLQTQELANLAWACSMSTSTSSGSMLQVLQDALVQRGSALLQDCAATVRRDPRARDFAEGMLGVVWSLHFADLLSPQFLNFARAALHRLCPEFGLPAPGHLYMWRSVSSPQLLMEAQDTLVVLKPAGWQVDDASGPISEDVCRLSGFVQGMAPLRRFPLLGDDAFGHGFLHRLDVPTSGLILVATNHRSFYDLRLQLASGSLLRDYTVLCHGFVARHSVRAPVHWWTDGRDASSSVARALSLLGIRIGTGRKHQIRVHLAHVGHAVVRDGRYSSQSTHLADAWCPQNFLHRSSLRFTAGRYIQVAELSRPFDKAAEVLGKISQLRSERDQRNKDLEILHDILGPGPSPSPSKSSRPGRPQIVLRARKVPVVALRYQHLQPGSLCYFAAIGDATSVQYLLQQAERCADDFFVNSPDSRRCTALHHAAFNGSAEVTEALLQAGADTLLRDAEDRTPLHVAASRGQVEVARLLIGTAVYRLRVAAIRSFQQNRMAPVELWEDPQLAVQRAARQALVDYLRGLEDLWRTLVLAEDRHQFTCLHYSIRDAYAGCFQVFRLLLTSCFEFAEGRQLDEVMSSRRFQLQPGPGLLEILCSKLLDSEAHAIKQEHIRRSRGVRHDIIHHRDVEGLRPLHFAASEGNYRAVQVLLTHGAELEAKAALGDAKSPVQVTAFDLAKDDTTRRALARGKNKGKEKPTMAAEMQCQHVNEHHAQDMEDLAFGVACVEASGCMGQCSKGPNGMYSEKSGAKGRITNKLNKYSKLTDMLNDVIQGYSLNDLQSRVHRVKFAIRREDNAEVRQQAIEETLTSFDESQRKTHPELVAQMLCLRSREKLKADPPGAFADLREALTLHPDWPWAFVTLAQVLDSLHMPRGALASMQKAIEIGTGVDKQALSRGIVRLERKAADSKGPDVPPPGIEMDIKYVADKALADTESGKKDKKEKKEEDKTATNDLWQAVSCAL</sequence>
<dbReference type="InterPro" id="IPR036770">
    <property type="entry name" value="Ankyrin_rpt-contain_sf"/>
</dbReference>
<feature type="repeat" description="PPR" evidence="3">
    <location>
        <begin position="297"/>
        <end position="331"/>
    </location>
</feature>
<dbReference type="Pfam" id="PF01535">
    <property type="entry name" value="PPR"/>
    <property type="match status" value="1"/>
</dbReference>
<dbReference type="Gene3D" id="3.30.2350.10">
    <property type="entry name" value="Pseudouridine synthase"/>
    <property type="match status" value="1"/>
</dbReference>
<dbReference type="Pfam" id="PF13812">
    <property type="entry name" value="PPR_3"/>
    <property type="match status" value="1"/>
</dbReference>
<dbReference type="GO" id="GO:0009982">
    <property type="term" value="F:pseudouridine synthase activity"/>
    <property type="evidence" value="ECO:0007669"/>
    <property type="project" value="InterPro"/>
</dbReference>
<dbReference type="SUPFAM" id="SSF55120">
    <property type="entry name" value="Pseudouridine synthase"/>
    <property type="match status" value="1"/>
</dbReference>
<dbReference type="CDD" id="cd02869">
    <property type="entry name" value="PseudoU_synth_RluA_like"/>
    <property type="match status" value="1"/>
</dbReference>
<comment type="caution">
    <text evidence="6">The sequence shown here is derived from an EMBL/GenBank/DDBJ whole genome shotgun (WGS) entry which is preliminary data.</text>
</comment>
<dbReference type="SUPFAM" id="SSF48403">
    <property type="entry name" value="Ankyrin repeat"/>
    <property type="match status" value="1"/>
</dbReference>
<proteinExistence type="predicted"/>
<feature type="repeat" description="ANK" evidence="2">
    <location>
        <begin position="921"/>
        <end position="942"/>
    </location>
</feature>
<dbReference type="Pfam" id="PF00849">
    <property type="entry name" value="PseudoU_synth_2"/>
    <property type="match status" value="1"/>
</dbReference>
<dbReference type="EMBL" id="CAUJNA010003297">
    <property type="protein sequence ID" value="CAJ1398353.1"/>
    <property type="molecule type" value="Genomic_DNA"/>
</dbReference>
<dbReference type="NCBIfam" id="TIGR00756">
    <property type="entry name" value="PPR"/>
    <property type="match status" value="1"/>
</dbReference>
<accession>A0AA36J4F7</accession>
<organism evidence="6 7">
    <name type="scientific">Effrenium voratum</name>
    <dbReference type="NCBI Taxonomy" id="2562239"/>
    <lineage>
        <taxon>Eukaryota</taxon>
        <taxon>Sar</taxon>
        <taxon>Alveolata</taxon>
        <taxon>Dinophyceae</taxon>
        <taxon>Suessiales</taxon>
        <taxon>Symbiodiniaceae</taxon>
        <taxon>Effrenium</taxon>
    </lineage>
</organism>
<dbReference type="Gene3D" id="1.25.40.20">
    <property type="entry name" value="Ankyrin repeat-containing domain"/>
    <property type="match status" value="2"/>
</dbReference>
<evidence type="ECO:0000256" key="4">
    <source>
        <dbReference type="SAM" id="MobiDB-lite"/>
    </source>
</evidence>
<evidence type="ECO:0000313" key="7">
    <source>
        <dbReference type="Proteomes" id="UP001178507"/>
    </source>
</evidence>
<keyword evidence="2" id="KW-0040">ANK repeat</keyword>
<dbReference type="Pfam" id="PF00023">
    <property type="entry name" value="Ank"/>
    <property type="match status" value="1"/>
</dbReference>
<dbReference type="PROSITE" id="PS51375">
    <property type="entry name" value="PPR"/>
    <property type="match status" value="3"/>
</dbReference>
<dbReference type="PROSITE" id="PS50297">
    <property type="entry name" value="ANK_REP_REGION"/>
    <property type="match status" value="3"/>
</dbReference>
<evidence type="ECO:0000313" key="6">
    <source>
        <dbReference type="EMBL" id="CAJ1398353.1"/>
    </source>
</evidence>
<dbReference type="PANTHER" id="PTHR47447:SF17">
    <property type="entry name" value="OS12G0638900 PROTEIN"/>
    <property type="match status" value="1"/>
</dbReference>
<feature type="repeat" description="PPR" evidence="3">
    <location>
        <begin position="232"/>
        <end position="266"/>
    </location>
</feature>
<dbReference type="Gene3D" id="1.25.40.10">
    <property type="entry name" value="Tetratricopeptide repeat domain"/>
    <property type="match status" value="3"/>
</dbReference>
<gene>
    <name evidence="6" type="ORF">EVOR1521_LOCUS22168</name>
</gene>
<name>A0AA36J4F7_9DINO</name>
<dbReference type="PANTHER" id="PTHR47447">
    <property type="entry name" value="OS03G0856100 PROTEIN"/>
    <property type="match status" value="1"/>
</dbReference>
<evidence type="ECO:0000256" key="3">
    <source>
        <dbReference type="PROSITE-ProRule" id="PRU00708"/>
    </source>
</evidence>
<feature type="domain" description="Pseudouridine synthase RsuA/RluA-like" evidence="5">
    <location>
        <begin position="590"/>
        <end position="732"/>
    </location>
</feature>
<dbReference type="SMART" id="SM00248">
    <property type="entry name" value="ANK"/>
    <property type="match status" value="4"/>
</dbReference>
<dbReference type="Pfam" id="PF12796">
    <property type="entry name" value="Ank_2"/>
    <property type="match status" value="1"/>
</dbReference>
<feature type="repeat" description="ANK" evidence="2">
    <location>
        <begin position="1095"/>
        <end position="1127"/>
    </location>
</feature>
<keyword evidence="7" id="KW-1185">Reference proteome</keyword>
<evidence type="ECO:0000256" key="2">
    <source>
        <dbReference type="PROSITE-ProRule" id="PRU00023"/>
    </source>
</evidence>
<dbReference type="GO" id="GO:0001522">
    <property type="term" value="P:pseudouridine synthesis"/>
    <property type="evidence" value="ECO:0007669"/>
    <property type="project" value="InterPro"/>
</dbReference>
<dbReference type="PRINTS" id="PR01415">
    <property type="entry name" value="ANKYRIN"/>
</dbReference>
<dbReference type="InterPro" id="IPR002110">
    <property type="entry name" value="Ankyrin_rpt"/>
</dbReference>
<dbReference type="InterPro" id="IPR006145">
    <property type="entry name" value="PsdUridine_synth_RsuA/RluA"/>
</dbReference>
<evidence type="ECO:0000256" key="1">
    <source>
        <dbReference type="ARBA" id="ARBA00022737"/>
    </source>
</evidence>
<dbReference type="InterPro" id="IPR006224">
    <property type="entry name" value="PsdUridine_synth_RluA-like_CS"/>
</dbReference>